<dbReference type="InParanoid" id="A0A7F5RFR4"/>
<dbReference type="KEGG" id="apln:112905846"/>
<evidence type="ECO:0000313" key="1">
    <source>
        <dbReference type="Proteomes" id="UP000192223"/>
    </source>
</evidence>
<proteinExistence type="predicted"/>
<name>A0A7F5RFR4_AGRPL</name>
<keyword evidence="1" id="KW-1185">Reference proteome</keyword>
<dbReference type="Proteomes" id="UP000192223">
    <property type="component" value="Unplaced"/>
</dbReference>
<protein>
    <submittedName>
        <fullName evidence="2">Uncharacterized protein LOC112905846</fullName>
    </submittedName>
</protein>
<accession>A0A7F5RFR4</accession>
<dbReference type="RefSeq" id="XP_025834824.1">
    <property type="nucleotide sequence ID" value="XM_025979039.1"/>
</dbReference>
<evidence type="ECO:0000313" key="2">
    <source>
        <dbReference type="RefSeq" id="XP_025834824.1"/>
    </source>
</evidence>
<dbReference type="GeneID" id="112905846"/>
<gene>
    <name evidence="2" type="primary">LOC112905846</name>
</gene>
<dbReference type="AlphaFoldDB" id="A0A7F5RFR4"/>
<reference evidence="2" key="1">
    <citation type="submission" date="2025-08" db="UniProtKB">
        <authorList>
            <consortium name="RefSeq"/>
        </authorList>
    </citation>
    <scope>IDENTIFICATION</scope>
</reference>
<sequence>MKSANKGNGLSSILQDYSSMSNHHGSLTEGATTNKRLSASTRDFQVYFITSSANAPWDRHHQLQEGHQPSWDHLREDRRDFKSTAGRLQHIRDTSRRGITIGGTVFNGCESLPMVRATFQWLEPSSNGKRSLPTSRIATHR</sequence>
<organism evidence="1 2">
    <name type="scientific">Agrilus planipennis</name>
    <name type="common">Emerald ash borer</name>
    <name type="synonym">Agrilus marcopoli</name>
    <dbReference type="NCBI Taxonomy" id="224129"/>
    <lineage>
        <taxon>Eukaryota</taxon>
        <taxon>Metazoa</taxon>
        <taxon>Ecdysozoa</taxon>
        <taxon>Arthropoda</taxon>
        <taxon>Hexapoda</taxon>
        <taxon>Insecta</taxon>
        <taxon>Pterygota</taxon>
        <taxon>Neoptera</taxon>
        <taxon>Endopterygota</taxon>
        <taxon>Coleoptera</taxon>
        <taxon>Polyphaga</taxon>
        <taxon>Elateriformia</taxon>
        <taxon>Buprestoidea</taxon>
        <taxon>Buprestidae</taxon>
        <taxon>Agrilinae</taxon>
        <taxon>Agrilus</taxon>
    </lineage>
</organism>